<evidence type="ECO:0000313" key="2">
    <source>
        <dbReference type="EMBL" id="ADD03320.1"/>
    </source>
</evidence>
<dbReference type="EMBL" id="CP001936">
    <property type="protein sequence ID" value="ADD03320.1"/>
    <property type="molecule type" value="Genomic_DNA"/>
</dbReference>
<keyword evidence="1" id="KW-0732">Signal</keyword>
<organism evidence="2 3">
    <name type="scientific">Thermoanaerobacter italicus (strain DSM 9252 / Ab9)</name>
    <dbReference type="NCBI Taxonomy" id="580331"/>
    <lineage>
        <taxon>Bacteria</taxon>
        <taxon>Bacillati</taxon>
        <taxon>Bacillota</taxon>
        <taxon>Clostridia</taxon>
        <taxon>Thermoanaerobacterales</taxon>
        <taxon>Thermoanaerobacteraceae</taxon>
        <taxon>Thermoanaerobacter</taxon>
    </lineage>
</organism>
<feature type="signal peptide" evidence="1">
    <location>
        <begin position="1"/>
        <end position="24"/>
    </location>
</feature>
<protein>
    <submittedName>
        <fullName evidence="2">Uncharacterized protein</fullName>
    </submittedName>
</protein>
<accession>D3T527</accession>
<gene>
    <name evidence="2" type="ordered locus">Thit_2093</name>
</gene>
<dbReference type="AlphaFoldDB" id="D3T527"/>
<feature type="chain" id="PRO_5003050744" evidence="1">
    <location>
        <begin position="25"/>
        <end position="89"/>
    </location>
</feature>
<dbReference type="eggNOG" id="COG1404">
    <property type="taxonomic scope" value="Bacteria"/>
</dbReference>
<dbReference type="Proteomes" id="UP000001552">
    <property type="component" value="Chromosome"/>
</dbReference>
<proteinExistence type="predicted"/>
<dbReference type="HOGENOM" id="CLU_2453626_0_0_9"/>
<evidence type="ECO:0000313" key="3">
    <source>
        <dbReference type="Proteomes" id="UP000001552"/>
    </source>
</evidence>
<sequence>MRKIVSMIVAILLIFLTIPASALAGGQEEELPYQEWIDKGWIKAVSPDENGYDKLGWYRVMPRKEKEIAYSEKLKNTDRLIIVEKYFCC</sequence>
<keyword evidence="3" id="KW-1185">Reference proteome</keyword>
<name>D3T527_THEIA</name>
<evidence type="ECO:0000256" key="1">
    <source>
        <dbReference type="SAM" id="SignalP"/>
    </source>
</evidence>
<dbReference type="KEGG" id="tit:Thit_2093"/>
<dbReference type="RefSeq" id="WP_012996013.1">
    <property type="nucleotide sequence ID" value="NC_013921.1"/>
</dbReference>
<reference evidence="2" key="1">
    <citation type="submission" date="2010-02" db="EMBL/GenBank/DDBJ databases">
        <title>Complete sequence of Thermoanaerobacter italicus Ab9.</title>
        <authorList>
            <consortium name="US DOE Joint Genome Institute"/>
            <person name="Lucas S."/>
            <person name="Copeland A."/>
            <person name="Lapidus A."/>
            <person name="Cheng J.-F."/>
            <person name="Bruce D."/>
            <person name="Goodwin L."/>
            <person name="Pitluck S."/>
            <person name="Chertkov O."/>
            <person name="Detter J.C."/>
            <person name="Han C."/>
            <person name="Tapia R."/>
            <person name="Land M."/>
            <person name="Hauser L."/>
            <person name="Kyrpides N."/>
            <person name="Mikhailova N."/>
            <person name="Hemme C.L."/>
            <person name="Woyke T."/>
        </authorList>
    </citation>
    <scope>NUCLEOTIDE SEQUENCE [LARGE SCALE GENOMIC DNA]</scope>
    <source>
        <strain evidence="2">Ab9</strain>
    </source>
</reference>